<proteinExistence type="predicted"/>
<dbReference type="OrthoDB" id="9807502at2"/>
<dbReference type="Gene3D" id="3.75.10.10">
    <property type="entry name" value="L-arginine/glycine Amidinotransferase, Chain A"/>
    <property type="match status" value="1"/>
</dbReference>
<gene>
    <name evidence="1" type="ORF">FS935_21400</name>
</gene>
<dbReference type="Pfam" id="PF02274">
    <property type="entry name" value="ADI"/>
    <property type="match status" value="1"/>
</dbReference>
<dbReference type="AlphaFoldDB" id="A0A5C6V917"/>
<dbReference type="Proteomes" id="UP000321363">
    <property type="component" value="Unassembled WGS sequence"/>
</dbReference>
<accession>A0A5C6V917</accession>
<name>A0A5C6V917_9BACI</name>
<evidence type="ECO:0000313" key="1">
    <source>
        <dbReference type="EMBL" id="TXC81903.1"/>
    </source>
</evidence>
<dbReference type="GO" id="GO:0016990">
    <property type="term" value="F:arginine deiminase activity"/>
    <property type="evidence" value="ECO:0007669"/>
    <property type="project" value="TreeGrafter"/>
</dbReference>
<comment type="caution">
    <text evidence="1">The sequence shown here is derived from an EMBL/GenBank/DDBJ whole genome shotgun (WGS) entry which is preliminary data.</text>
</comment>
<dbReference type="PANTHER" id="PTHR47271">
    <property type="entry name" value="ARGININE DEIMINASE"/>
    <property type="match status" value="1"/>
</dbReference>
<dbReference type="RefSeq" id="WP_146950680.1">
    <property type="nucleotide sequence ID" value="NZ_VOQF01000022.1"/>
</dbReference>
<dbReference type="GO" id="GO:0019546">
    <property type="term" value="P:L-arginine deiminase pathway"/>
    <property type="evidence" value="ECO:0007669"/>
    <property type="project" value="TreeGrafter"/>
</dbReference>
<protein>
    <submittedName>
        <fullName evidence="1">Arginine deiminase</fullName>
    </submittedName>
</protein>
<dbReference type="EMBL" id="VOQF01000022">
    <property type="protein sequence ID" value="TXC81903.1"/>
    <property type="molecule type" value="Genomic_DNA"/>
</dbReference>
<dbReference type="PANTHER" id="PTHR47271:SF2">
    <property type="entry name" value="ARGININE DEIMINASE"/>
    <property type="match status" value="1"/>
</dbReference>
<reference evidence="1 2" key="1">
    <citation type="journal article" date="2005" name="Int. J. Syst. Evol. Microbiol.">
        <title>Bacillus litoralis sp. nov., isolated from a tidal flat of the Yellow Sea in Korea.</title>
        <authorList>
            <person name="Yoon J.H."/>
            <person name="Oh T.K."/>
        </authorList>
    </citation>
    <scope>NUCLEOTIDE SEQUENCE [LARGE SCALE GENOMIC DNA]</scope>
    <source>
        <strain evidence="1 2">SW-211</strain>
    </source>
</reference>
<dbReference type="SUPFAM" id="SSF55909">
    <property type="entry name" value="Pentein"/>
    <property type="match status" value="1"/>
</dbReference>
<evidence type="ECO:0000313" key="2">
    <source>
        <dbReference type="Proteomes" id="UP000321363"/>
    </source>
</evidence>
<organism evidence="1 2">
    <name type="scientific">Metabacillus litoralis</name>
    <dbReference type="NCBI Taxonomy" id="152268"/>
    <lineage>
        <taxon>Bacteria</taxon>
        <taxon>Bacillati</taxon>
        <taxon>Bacillota</taxon>
        <taxon>Bacilli</taxon>
        <taxon>Bacillales</taxon>
        <taxon>Bacillaceae</taxon>
        <taxon>Metabacillus</taxon>
    </lineage>
</organism>
<keyword evidence="2" id="KW-1185">Reference proteome</keyword>
<sequence>MLPFKPSCLSEHGELEVVMLCSPSSLDIPDLKTAEDVQWSAPVNQSKSHENFAELKSALEEAGTKVIDYSKELTEEDNMLSKQLINRFFVRDLACVFGDIIIPGEPGISMRKPEYVQSHLLFKKWFPEQFLLNENNDVKALEFGDVLVLNSDAVFINVGMRTSITSVERIKDKLFQAGFSEIGIIDLPRRSDTLHLDMNCNVANEDLIISKSYMRYFPVNVITENESRYEMPEQFLKRHGFEVYWIKEYETIPDINFLNINPETLLISKQAHKQMIKNHPKLQKKKIIEVEVTELEKSGGGIRCMTLPLKRKAVK</sequence>